<dbReference type="CDD" id="cd07067">
    <property type="entry name" value="HP_PGM_like"/>
    <property type="match status" value="1"/>
</dbReference>
<dbReference type="RefSeq" id="WP_167974349.1">
    <property type="nucleotide sequence ID" value="NZ_BHZG01000002.1"/>
</dbReference>
<protein>
    <submittedName>
        <fullName evidence="3">MSMEG_4193 family putative phosphomutase</fullName>
    </submittedName>
</protein>
<proteinExistence type="predicted"/>
<keyword evidence="1" id="KW-0378">Hydrolase</keyword>
<accession>A0A7X6I1E4</accession>
<comment type="caution">
    <text evidence="3">The sequence shown here is derived from an EMBL/GenBank/DDBJ whole genome shotgun (WGS) entry which is preliminary data.</text>
</comment>
<evidence type="ECO:0000313" key="4">
    <source>
        <dbReference type="Proteomes" id="UP000578686"/>
    </source>
</evidence>
<organism evidence="3 4">
    <name type="scientific">Streptomyces lonarensis</name>
    <dbReference type="NCBI Taxonomy" id="700599"/>
    <lineage>
        <taxon>Bacteria</taxon>
        <taxon>Bacillati</taxon>
        <taxon>Actinomycetota</taxon>
        <taxon>Actinomycetes</taxon>
        <taxon>Kitasatosporales</taxon>
        <taxon>Streptomycetaceae</taxon>
        <taxon>Streptomyces</taxon>
    </lineage>
</organism>
<feature type="region of interest" description="Disordered" evidence="2">
    <location>
        <begin position="209"/>
        <end position="229"/>
    </location>
</feature>
<reference evidence="3 4" key="1">
    <citation type="submission" date="2020-03" db="EMBL/GenBank/DDBJ databases">
        <title>Draft genome of Streptomyces sp. ventii, isolated from the Axial Seamount in the Pacific Ocean, and resequencing of the two type strains Streptomyces lonarensis strain NCL 716 and Streptomyces bohaiensis strain 11A07.</title>
        <authorList>
            <person name="Loughran R.M."/>
            <person name="Pfannmuller K.M."/>
            <person name="Wasson B.J."/>
            <person name="Deadmond M.C."/>
            <person name="Paddock B.E."/>
            <person name="Koyack M.J."/>
            <person name="Gallegos D.A."/>
            <person name="Mitchell E.A."/>
            <person name="Ushijima B."/>
            <person name="Saw J.H."/>
            <person name="Mcphail K.L."/>
            <person name="Videau P."/>
        </authorList>
    </citation>
    <scope>NUCLEOTIDE SEQUENCE [LARGE SCALE GENOMIC DNA]</scope>
    <source>
        <strain evidence="3 4">NCL716</strain>
    </source>
</reference>
<sequence>MATLLLLRHGRTAANSDGILAGRTPGVGLDALGSEQAAAVPGRLAGVPLAAVVHSPLQRCRETVAPLLAARPGTPVRVEERLVECDYGSWTGGKLGELAREPLMDVVQRQPSAAVFPGGESLRAMAYRAAAAAREGDAAVEAEHGAEAVWLACTHGDIIKAVVADALGLHLDLFQRINVGPGSLTAIRYTAERPFLLRLGDTGDLHGIGPGLGGDGPAADGTAAVGGGR</sequence>
<dbReference type="PANTHER" id="PTHR46517:SF1">
    <property type="entry name" value="FRUCTOSE-2,6-BISPHOSPHATASE TIGAR"/>
    <property type="match status" value="1"/>
</dbReference>
<dbReference type="Pfam" id="PF00300">
    <property type="entry name" value="His_Phos_1"/>
    <property type="match status" value="1"/>
</dbReference>
<dbReference type="Gene3D" id="3.40.50.1240">
    <property type="entry name" value="Phosphoglycerate mutase-like"/>
    <property type="match status" value="1"/>
</dbReference>
<dbReference type="GO" id="GO:0004331">
    <property type="term" value="F:fructose-2,6-bisphosphate 2-phosphatase activity"/>
    <property type="evidence" value="ECO:0007669"/>
    <property type="project" value="TreeGrafter"/>
</dbReference>
<dbReference type="GO" id="GO:0043456">
    <property type="term" value="P:regulation of pentose-phosphate shunt"/>
    <property type="evidence" value="ECO:0007669"/>
    <property type="project" value="TreeGrafter"/>
</dbReference>
<dbReference type="InterPro" id="IPR051695">
    <property type="entry name" value="Phosphoglycerate_Mutase"/>
</dbReference>
<evidence type="ECO:0000313" key="3">
    <source>
        <dbReference type="EMBL" id="NJQ08460.1"/>
    </source>
</evidence>
<dbReference type="SUPFAM" id="SSF53254">
    <property type="entry name" value="Phosphoglycerate mutase-like"/>
    <property type="match status" value="1"/>
</dbReference>
<keyword evidence="4" id="KW-1185">Reference proteome</keyword>
<dbReference type="EMBL" id="JAAVJD010000313">
    <property type="protein sequence ID" value="NJQ08460.1"/>
    <property type="molecule type" value="Genomic_DNA"/>
</dbReference>
<dbReference type="PANTHER" id="PTHR46517">
    <property type="entry name" value="FRUCTOSE-2,6-BISPHOSPHATASE TIGAR"/>
    <property type="match status" value="1"/>
</dbReference>
<dbReference type="InterPro" id="IPR022492">
    <property type="entry name" value="Phosphomutase_MSMEG4193_put"/>
</dbReference>
<gene>
    <name evidence="3" type="ORF">HCN56_23505</name>
</gene>
<evidence type="ECO:0000256" key="1">
    <source>
        <dbReference type="ARBA" id="ARBA00022801"/>
    </source>
</evidence>
<dbReference type="AlphaFoldDB" id="A0A7X6I1E4"/>
<dbReference type="NCBIfam" id="TIGR03848">
    <property type="entry name" value="MSMEG_4193"/>
    <property type="match status" value="1"/>
</dbReference>
<dbReference type="InterPro" id="IPR013078">
    <property type="entry name" value="His_Pase_superF_clade-1"/>
</dbReference>
<dbReference type="SMART" id="SM00855">
    <property type="entry name" value="PGAM"/>
    <property type="match status" value="1"/>
</dbReference>
<dbReference type="Proteomes" id="UP000578686">
    <property type="component" value="Unassembled WGS sequence"/>
</dbReference>
<dbReference type="GO" id="GO:0045820">
    <property type="term" value="P:negative regulation of glycolytic process"/>
    <property type="evidence" value="ECO:0007669"/>
    <property type="project" value="TreeGrafter"/>
</dbReference>
<evidence type="ECO:0000256" key="2">
    <source>
        <dbReference type="SAM" id="MobiDB-lite"/>
    </source>
</evidence>
<dbReference type="GO" id="GO:0005829">
    <property type="term" value="C:cytosol"/>
    <property type="evidence" value="ECO:0007669"/>
    <property type="project" value="TreeGrafter"/>
</dbReference>
<dbReference type="InterPro" id="IPR029033">
    <property type="entry name" value="His_PPase_superfam"/>
</dbReference>
<name>A0A7X6I1E4_9ACTN</name>